<evidence type="ECO:0000256" key="2">
    <source>
        <dbReference type="ARBA" id="ARBA00022692"/>
    </source>
</evidence>
<feature type="transmembrane region" description="Helical" evidence="5">
    <location>
        <begin position="37"/>
        <end position="57"/>
    </location>
</feature>
<comment type="caution">
    <text evidence="6">The sequence shown here is derived from an EMBL/GenBank/DDBJ whole genome shotgun (WGS) entry which is preliminary data.</text>
</comment>
<accession>A0ABT2SZQ3</accession>
<keyword evidence="4 5" id="KW-0472">Membrane</keyword>
<evidence type="ECO:0000313" key="7">
    <source>
        <dbReference type="Proteomes" id="UP001652432"/>
    </source>
</evidence>
<dbReference type="SUPFAM" id="SSF161098">
    <property type="entry name" value="MetI-like"/>
    <property type="match status" value="1"/>
</dbReference>
<keyword evidence="2 5" id="KW-0812">Transmembrane</keyword>
<sequence length="71" mass="7901">MNSISVFDIPYVLTNGKNGTNSFSTTLIETAFSYNKYGQACAMAICMLVIAAVVMVFKNIVFKEENENTYE</sequence>
<organism evidence="6 7">
    <name type="scientific">Suilimivivens aceti</name>
    <dbReference type="NCBI Taxonomy" id="2981774"/>
    <lineage>
        <taxon>Bacteria</taxon>
        <taxon>Bacillati</taxon>
        <taxon>Bacillota</taxon>
        <taxon>Clostridia</taxon>
        <taxon>Lachnospirales</taxon>
        <taxon>Lachnospiraceae</taxon>
        <taxon>Suilimivivens</taxon>
    </lineage>
</organism>
<keyword evidence="3 5" id="KW-1133">Transmembrane helix</keyword>
<evidence type="ECO:0000256" key="5">
    <source>
        <dbReference type="SAM" id="Phobius"/>
    </source>
</evidence>
<evidence type="ECO:0000256" key="1">
    <source>
        <dbReference type="ARBA" id="ARBA00004141"/>
    </source>
</evidence>
<proteinExistence type="predicted"/>
<evidence type="ECO:0000256" key="4">
    <source>
        <dbReference type="ARBA" id="ARBA00023136"/>
    </source>
</evidence>
<keyword evidence="7" id="KW-1185">Reference proteome</keyword>
<evidence type="ECO:0000313" key="6">
    <source>
        <dbReference type="EMBL" id="MCU6743196.1"/>
    </source>
</evidence>
<reference evidence="6 7" key="1">
    <citation type="journal article" date="2021" name="ISME Commun">
        <title>Automated analysis of genomic sequences facilitates high-throughput and comprehensive description of bacteria.</title>
        <authorList>
            <person name="Hitch T.C.A."/>
        </authorList>
    </citation>
    <scope>NUCLEOTIDE SEQUENCE [LARGE SCALE GENOMIC DNA]</scope>
    <source>
        <strain evidence="6 7">Sanger_18</strain>
    </source>
</reference>
<dbReference type="RefSeq" id="WP_262572667.1">
    <property type="nucleotide sequence ID" value="NZ_JAOQKJ010000001.1"/>
</dbReference>
<dbReference type="Proteomes" id="UP001652432">
    <property type="component" value="Unassembled WGS sequence"/>
</dbReference>
<evidence type="ECO:0000256" key="3">
    <source>
        <dbReference type="ARBA" id="ARBA00022989"/>
    </source>
</evidence>
<evidence type="ECO:0008006" key="8">
    <source>
        <dbReference type="Google" id="ProtNLM"/>
    </source>
</evidence>
<dbReference type="InterPro" id="IPR035906">
    <property type="entry name" value="MetI-like_sf"/>
</dbReference>
<comment type="subcellular location">
    <subcellularLocation>
        <location evidence="1">Membrane</location>
        <topology evidence="1">Multi-pass membrane protein</topology>
    </subcellularLocation>
</comment>
<dbReference type="Gene3D" id="1.10.3720.10">
    <property type="entry name" value="MetI-like"/>
    <property type="match status" value="1"/>
</dbReference>
<gene>
    <name evidence="6" type="ORF">OCV77_01515</name>
</gene>
<name>A0ABT2SZQ3_9FIRM</name>
<dbReference type="EMBL" id="JAOQKJ010000001">
    <property type="protein sequence ID" value="MCU6743196.1"/>
    <property type="molecule type" value="Genomic_DNA"/>
</dbReference>
<protein>
    <recommendedName>
        <fullName evidence="8">Sugar ABC transporter permease</fullName>
    </recommendedName>
</protein>